<keyword evidence="2" id="KW-1133">Transmembrane helix</keyword>
<dbReference type="Gene3D" id="2.60.120.260">
    <property type="entry name" value="Galactose-binding domain-like"/>
    <property type="match status" value="1"/>
</dbReference>
<proteinExistence type="predicted"/>
<keyword evidence="2" id="KW-0812">Transmembrane</keyword>
<dbReference type="EMBL" id="WIUZ02000010">
    <property type="protein sequence ID" value="KAF9783324.1"/>
    <property type="molecule type" value="Genomic_DNA"/>
</dbReference>
<comment type="caution">
    <text evidence="3">The sequence shown here is derived from an EMBL/GenBank/DDBJ whole genome shotgun (WGS) entry which is preliminary data.</text>
</comment>
<evidence type="ECO:0000256" key="2">
    <source>
        <dbReference type="SAM" id="Phobius"/>
    </source>
</evidence>
<sequence length="335" mass="36387">MAQLGRRDTSWTSVDDQSPTLHNSYGGTWTKYYDGNYTLWYLGTYTATPYTGATLSFSFTGTQLWLYGGLSNTKISQDGNFIQYPTAEYLLDGVSVGTQVPYFDSSYDIVYYKSQTLQDGPHTFKLTVTGADASNLFIFDFYSFSFIAGSNSSSSPTPTPPTHPDHIGAIVGGVVGGLVVIASLSVLLYCFLRKRSRGKQAYYFEKPNQVDMAIDEYRAEPFDPTRVAVADLQSPSSAHFVGPGPQSSSSGGSSGWPSSPPFGQSGSSSLPSQHLQSGHTTRPRSGKAALLAQQHEDVEQPIQYEDSGVRFGVHEEAEPAPSRLPKEVPPTYTQG</sequence>
<feature type="compositionally biased region" description="Low complexity" evidence="1">
    <location>
        <begin position="242"/>
        <end position="278"/>
    </location>
</feature>
<dbReference type="OrthoDB" id="3265734at2759"/>
<organism evidence="3 4">
    <name type="scientific">Thelephora terrestris</name>
    <dbReference type="NCBI Taxonomy" id="56493"/>
    <lineage>
        <taxon>Eukaryota</taxon>
        <taxon>Fungi</taxon>
        <taxon>Dikarya</taxon>
        <taxon>Basidiomycota</taxon>
        <taxon>Agaricomycotina</taxon>
        <taxon>Agaricomycetes</taxon>
        <taxon>Thelephorales</taxon>
        <taxon>Thelephoraceae</taxon>
        <taxon>Thelephora</taxon>
    </lineage>
</organism>
<feature type="region of interest" description="Disordered" evidence="1">
    <location>
        <begin position="235"/>
        <end position="335"/>
    </location>
</feature>
<feature type="transmembrane region" description="Helical" evidence="2">
    <location>
        <begin position="167"/>
        <end position="192"/>
    </location>
</feature>
<evidence type="ECO:0000256" key="1">
    <source>
        <dbReference type="SAM" id="MobiDB-lite"/>
    </source>
</evidence>
<protein>
    <submittedName>
        <fullName evidence="3">Uncharacterized protein</fullName>
    </submittedName>
</protein>
<dbReference type="Proteomes" id="UP000736335">
    <property type="component" value="Unassembled WGS sequence"/>
</dbReference>
<keyword evidence="4" id="KW-1185">Reference proteome</keyword>
<accession>A0A9P6HCQ7</accession>
<gene>
    <name evidence="3" type="ORF">BJ322DRAFT_1110204</name>
</gene>
<dbReference type="AlphaFoldDB" id="A0A9P6HCQ7"/>
<reference evidence="3" key="2">
    <citation type="submission" date="2020-11" db="EMBL/GenBank/DDBJ databases">
        <authorList>
            <consortium name="DOE Joint Genome Institute"/>
            <person name="Kuo A."/>
            <person name="Miyauchi S."/>
            <person name="Kiss E."/>
            <person name="Drula E."/>
            <person name="Kohler A."/>
            <person name="Sanchez-Garcia M."/>
            <person name="Andreopoulos B."/>
            <person name="Barry K.W."/>
            <person name="Bonito G."/>
            <person name="Buee M."/>
            <person name="Carver A."/>
            <person name="Chen C."/>
            <person name="Cichocki N."/>
            <person name="Clum A."/>
            <person name="Culley D."/>
            <person name="Crous P.W."/>
            <person name="Fauchery L."/>
            <person name="Girlanda M."/>
            <person name="Hayes R."/>
            <person name="Keri Z."/>
            <person name="Labutti K."/>
            <person name="Lipzen A."/>
            <person name="Lombard V."/>
            <person name="Magnuson J."/>
            <person name="Maillard F."/>
            <person name="Morin E."/>
            <person name="Murat C."/>
            <person name="Nolan M."/>
            <person name="Ohm R."/>
            <person name="Pangilinan J."/>
            <person name="Pereira M."/>
            <person name="Perotto S."/>
            <person name="Peter M."/>
            <person name="Riley R."/>
            <person name="Sitrit Y."/>
            <person name="Stielow B."/>
            <person name="Szollosi G."/>
            <person name="Zifcakova L."/>
            <person name="Stursova M."/>
            <person name="Spatafora J.W."/>
            <person name="Tedersoo L."/>
            <person name="Vaario L.-M."/>
            <person name="Yamada A."/>
            <person name="Yan M."/>
            <person name="Wang P."/>
            <person name="Xu J."/>
            <person name="Bruns T."/>
            <person name="Baldrian P."/>
            <person name="Vilgalys R."/>
            <person name="Henrissat B."/>
            <person name="Grigoriev I.V."/>
            <person name="Hibbett D."/>
            <person name="Nagy L.G."/>
            <person name="Martin F.M."/>
        </authorList>
    </citation>
    <scope>NUCLEOTIDE SEQUENCE</scope>
    <source>
        <strain evidence="3">UH-Tt-Lm1</strain>
    </source>
</reference>
<keyword evidence="2" id="KW-0472">Membrane</keyword>
<evidence type="ECO:0000313" key="4">
    <source>
        <dbReference type="Proteomes" id="UP000736335"/>
    </source>
</evidence>
<evidence type="ECO:0000313" key="3">
    <source>
        <dbReference type="EMBL" id="KAF9783324.1"/>
    </source>
</evidence>
<name>A0A9P6HCQ7_9AGAM</name>
<reference evidence="3" key="1">
    <citation type="journal article" date="2020" name="Nat. Commun.">
        <title>Large-scale genome sequencing of mycorrhizal fungi provides insights into the early evolution of symbiotic traits.</title>
        <authorList>
            <person name="Miyauchi S."/>
            <person name="Kiss E."/>
            <person name="Kuo A."/>
            <person name="Drula E."/>
            <person name="Kohler A."/>
            <person name="Sanchez-Garcia M."/>
            <person name="Morin E."/>
            <person name="Andreopoulos B."/>
            <person name="Barry K.W."/>
            <person name="Bonito G."/>
            <person name="Buee M."/>
            <person name="Carver A."/>
            <person name="Chen C."/>
            <person name="Cichocki N."/>
            <person name="Clum A."/>
            <person name="Culley D."/>
            <person name="Crous P.W."/>
            <person name="Fauchery L."/>
            <person name="Girlanda M."/>
            <person name="Hayes R.D."/>
            <person name="Keri Z."/>
            <person name="LaButti K."/>
            <person name="Lipzen A."/>
            <person name="Lombard V."/>
            <person name="Magnuson J."/>
            <person name="Maillard F."/>
            <person name="Murat C."/>
            <person name="Nolan M."/>
            <person name="Ohm R.A."/>
            <person name="Pangilinan J."/>
            <person name="Pereira M.F."/>
            <person name="Perotto S."/>
            <person name="Peter M."/>
            <person name="Pfister S."/>
            <person name="Riley R."/>
            <person name="Sitrit Y."/>
            <person name="Stielow J.B."/>
            <person name="Szollosi G."/>
            <person name="Zifcakova L."/>
            <person name="Stursova M."/>
            <person name="Spatafora J.W."/>
            <person name="Tedersoo L."/>
            <person name="Vaario L.M."/>
            <person name="Yamada A."/>
            <person name="Yan M."/>
            <person name="Wang P."/>
            <person name="Xu J."/>
            <person name="Bruns T."/>
            <person name="Baldrian P."/>
            <person name="Vilgalys R."/>
            <person name="Dunand C."/>
            <person name="Henrissat B."/>
            <person name="Grigoriev I.V."/>
            <person name="Hibbett D."/>
            <person name="Nagy L.G."/>
            <person name="Martin F.M."/>
        </authorList>
    </citation>
    <scope>NUCLEOTIDE SEQUENCE</scope>
    <source>
        <strain evidence="3">UH-Tt-Lm1</strain>
    </source>
</reference>